<dbReference type="InterPro" id="IPR017853">
    <property type="entry name" value="GH"/>
</dbReference>
<sequence length="413" mass="43027">MSDLRTEAPITRRQALATAGAALTLALGACSGAPASETPGEGPTVSDRPSGEGEAPEAEPVDPLTQQVEAALAKMSLEEKVWQLFVVRPEAVTGVSVQTAAGEATRKALAERPVGGICYFGANLTDTDQTRKMLSNTRDYAKEINGLPIFLCVDEEGGTVTRIAGNSAFGVDDMGDMCDIGATGDTDKAYDAAAYIGQYLTYLGFNVDFAPDADIANNPDGTMGQRSFGATADVVAPMVAAQVRGFTDAGILCSAKHFPGIGGAVGDSHDQSIYSDKTLDEIREEELRPFEAAIEEDVPFVMVGHLSMPEVTGDDDPASISSELVTDVLRKELGYEGIVITDSFEMGAATSALDTAGLAVAAIDAGVDMVLMPADLVAAHQGVVDAVGSGELTEARIDESVTRVLRVKLGRLG</sequence>
<evidence type="ECO:0000256" key="1">
    <source>
        <dbReference type="ARBA" id="ARBA00001231"/>
    </source>
</evidence>
<feature type="region of interest" description="Disordered" evidence="6">
    <location>
        <begin position="31"/>
        <end position="62"/>
    </location>
</feature>
<dbReference type="PANTHER" id="PTHR30480">
    <property type="entry name" value="BETA-HEXOSAMINIDASE-RELATED"/>
    <property type="match status" value="1"/>
</dbReference>
<accession>A0ABR9QSM1</accession>
<evidence type="ECO:0000313" key="8">
    <source>
        <dbReference type="EMBL" id="MBE5024082.1"/>
    </source>
</evidence>
<keyword evidence="9" id="KW-1185">Reference proteome</keyword>
<keyword evidence="4 8" id="KW-0378">Hydrolase</keyword>
<evidence type="ECO:0000313" key="9">
    <source>
        <dbReference type="Proteomes" id="UP001194273"/>
    </source>
</evidence>
<dbReference type="InterPro" id="IPR001764">
    <property type="entry name" value="Glyco_hydro_3_N"/>
</dbReference>
<dbReference type="EMBL" id="JADCJZ010000002">
    <property type="protein sequence ID" value="MBE5024082.1"/>
    <property type="molecule type" value="Genomic_DNA"/>
</dbReference>
<dbReference type="RefSeq" id="WP_193529515.1">
    <property type="nucleotide sequence ID" value="NZ_JADCJZ010000002.1"/>
</dbReference>
<reference evidence="8 9" key="1">
    <citation type="submission" date="2020-10" db="EMBL/GenBank/DDBJ databases">
        <title>ChiBAC.</title>
        <authorList>
            <person name="Zenner C."/>
            <person name="Hitch T.C.A."/>
            <person name="Clavel T."/>
        </authorList>
    </citation>
    <scope>NUCLEOTIDE SEQUENCE [LARGE SCALE GENOMIC DNA]</scope>
    <source>
        <strain evidence="8 9">DSM 107455</strain>
    </source>
</reference>
<dbReference type="PROSITE" id="PS51318">
    <property type="entry name" value="TAT"/>
    <property type="match status" value="1"/>
</dbReference>
<evidence type="ECO:0000256" key="6">
    <source>
        <dbReference type="SAM" id="MobiDB-lite"/>
    </source>
</evidence>
<evidence type="ECO:0000256" key="3">
    <source>
        <dbReference type="ARBA" id="ARBA00012663"/>
    </source>
</evidence>
<dbReference type="InterPro" id="IPR036962">
    <property type="entry name" value="Glyco_hydro_3_N_sf"/>
</dbReference>
<dbReference type="Proteomes" id="UP001194273">
    <property type="component" value="Unassembled WGS sequence"/>
</dbReference>
<keyword evidence="5" id="KW-0326">Glycosidase</keyword>
<evidence type="ECO:0000256" key="4">
    <source>
        <dbReference type="ARBA" id="ARBA00022801"/>
    </source>
</evidence>
<gene>
    <name evidence="8" type="ORF">INF26_04350</name>
</gene>
<proteinExistence type="inferred from homology"/>
<dbReference type="PANTHER" id="PTHR30480:SF13">
    <property type="entry name" value="BETA-HEXOSAMINIDASE"/>
    <property type="match status" value="1"/>
</dbReference>
<dbReference type="PROSITE" id="PS51257">
    <property type="entry name" value="PROKAR_LIPOPROTEIN"/>
    <property type="match status" value="1"/>
</dbReference>
<dbReference type="Gene3D" id="3.20.20.300">
    <property type="entry name" value="Glycoside hydrolase, family 3, N-terminal domain"/>
    <property type="match status" value="1"/>
</dbReference>
<organism evidence="8 9">
    <name type="scientific">Thermophilibacter gallinarum</name>
    <dbReference type="NCBI Taxonomy" id="2779357"/>
    <lineage>
        <taxon>Bacteria</taxon>
        <taxon>Bacillati</taxon>
        <taxon>Actinomycetota</taxon>
        <taxon>Coriobacteriia</taxon>
        <taxon>Coriobacteriales</taxon>
        <taxon>Atopobiaceae</taxon>
        <taxon>Thermophilibacter</taxon>
    </lineage>
</organism>
<name>A0ABR9QSM1_9ACTN</name>
<feature type="domain" description="Glycoside hydrolase family 3 N-terminal" evidence="7">
    <location>
        <begin position="77"/>
        <end position="407"/>
    </location>
</feature>
<dbReference type="EC" id="3.2.1.52" evidence="3"/>
<dbReference type="Pfam" id="PF00933">
    <property type="entry name" value="Glyco_hydro_3"/>
    <property type="match status" value="1"/>
</dbReference>
<comment type="caution">
    <text evidence="8">The sequence shown here is derived from an EMBL/GenBank/DDBJ whole genome shotgun (WGS) entry which is preliminary data.</text>
</comment>
<dbReference type="GO" id="GO:0016787">
    <property type="term" value="F:hydrolase activity"/>
    <property type="evidence" value="ECO:0007669"/>
    <property type="project" value="UniProtKB-KW"/>
</dbReference>
<evidence type="ECO:0000259" key="7">
    <source>
        <dbReference type="Pfam" id="PF00933"/>
    </source>
</evidence>
<protein>
    <recommendedName>
        <fullName evidence="3">beta-N-acetylhexosaminidase</fullName>
        <ecNumber evidence="3">3.2.1.52</ecNumber>
    </recommendedName>
</protein>
<comment type="similarity">
    <text evidence="2">Belongs to the glycosyl hydrolase 3 family.</text>
</comment>
<comment type="catalytic activity">
    <reaction evidence="1">
        <text>Hydrolysis of terminal non-reducing N-acetyl-D-hexosamine residues in N-acetyl-beta-D-hexosaminides.</text>
        <dbReference type="EC" id="3.2.1.52"/>
    </reaction>
</comment>
<dbReference type="InterPro" id="IPR006311">
    <property type="entry name" value="TAT_signal"/>
</dbReference>
<evidence type="ECO:0000256" key="2">
    <source>
        <dbReference type="ARBA" id="ARBA00005336"/>
    </source>
</evidence>
<evidence type="ECO:0000256" key="5">
    <source>
        <dbReference type="ARBA" id="ARBA00023295"/>
    </source>
</evidence>
<dbReference type="InterPro" id="IPR050226">
    <property type="entry name" value="NagZ_Beta-hexosaminidase"/>
</dbReference>
<dbReference type="SUPFAM" id="SSF51445">
    <property type="entry name" value="(Trans)glycosidases"/>
    <property type="match status" value="1"/>
</dbReference>